<evidence type="ECO:0000313" key="2">
    <source>
        <dbReference type="EMBL" id="KKL80242.1"/>
    </source>
</evidence>
<sequence>PTTGQFTPHAAVELRWPLQRSDPGGVSHLLEPVAQFAWSETSGNAVPNEDSVLVEFDEGNLFSLSRYPGLDALEQGARANLGLRYTRHDPDGWSLGLTVGRILRSEADPRFADGTGLSGDLSDWLVAGKLELDDRLTLTNRALFDDGFDFSKNEARIAFDSSRATIATTYVWLEAVEAENRPTDTHEIALDGAYRFGRNWTGTFDGRYDLVTDQTARTGLGLEYQSECLTVDFSLSRRFTSSTNVSPSTDFGLQLSLAGFGSGRNAQAAKSCNG</sequence>
<dbReference type="AlphaFoldDB" id="A0A0F9HYK7"/>
<name>A0A0F9HYK7_9ZZZZ</name>
<dbReference type="InterPro" id="IPR050218">
    <property type="entry name" value="LptD"/>
</dbReference>
<organism evidence="2">
    <name type="scientific">marine sediment metagenome</name>
    <dbReference type="NCBI Taxonomy" id="412755"/>
    <lineage>
        <taxon>unclassified sequences</taxon>
        <taxon>metagenomes</taxon>
        <taxon>ecological metagenomes</taxon>
    </lineage>
</organism>
<dbReference type="PANTHER" id="PTHR30189:SF1">
    <property type="entry name" value="LPS-ASSEMBLY PROTEIN LPTD"/>
    <property type="match status" value="1"/>
</dbReference>
<dbReference type="GO" id="GO:1990351">
    <property type="term" value="C:transporter complex"/>
    <property type="evidence" value="ECO:0007669"/>
    <property type="project" value="TreeGrafter"/>
</dbReference>
<gene>
    <name evidence="2" type="ORF">LCGC14_2006700</name>
</gene>
<dbReference type="GO" id="GO:0009279">
    <property type="term" value="C:cell outer membrane"/>
    <property type="evidence" value="ECO:0007669"/>
    <property type="project" value="TreeGrafter"/>
</dbReference>
<dbReference type="GO" id="GO:0061024">
    <property type="term" value="P:membrane organization"/>
    <property type="evidence" value="ECO:0007669"/>
    <property type="project" value="InterPro"/>
</dbReference>
<dbReference type="InterPro" id="IPR007543">
    <property type="entry name" value="LptD_C"/>
</dbReference>
<dbReference type="Pfam" id="PF04453">
    <property type="entry name" value="LptD"/>
    <property type="match status" value="1"/>
</dbReference>
<proteinExistence type="predicted"/>
<dbReference type="SUPFAM" id="SSF56935">
    <property type="entry name" value="Porins"/>
    <property type="match status" value="1"/>
</dbReference>
<feature type="non-terminal residue" evidence="2">
    <location>
        <position position="1"/>
    </location>
</feature>
<feature type="domain" description="LptD C-terminal" evidence="1">
    <location>
        <begin position="7"/>
        <end position="200"/>
    </location>
</feature>
<dbReference type="EMBL" id="LAZR01022914">
    <property type="protein sequence ID" value="KKL80242.1"/>
    <property type="molecule type" value="Genomic_DNA"/>
</dbReference>
<evidence type="ECO:0000259" key="1">
    <source>
        <dbReference type="Pfam" id="PF04453"/>
    </source>
</evidence>
<reference evidence="2" key="1">
    <citation type="journal article" date="2015" name="Nature">
        <title>Complex archaea that bridge the gap between prokaryotes and eukaryotes.</title>
        <authorList>
            <person name="Spang A."/>
            <person name="Saw J.H."/>
            <person name="Jorgensen S.L."/>
            <person name="Zaremba-Niedzwiedzka K."/>
            <person name="Martijn J."/>
            <person name="Lind A.E."/>
            <person name="van Eijk R."/>
            <person name="Schleper C."/>
            <person name="Guy L."/>
            <person name="Ettema T.J."/>
        </authorList>
    </citation>
    <scope>NUCLEOTIDE SEQUENCE</scope>
</reference>
<comment type="caution">
    <text evidence="2">The sequence shown here is derived from an EMBL/GenBank/DDBJ whole genome shotgun (WGS) entry which is preliminary data.</text>
</comment>
<accession>A0A0F9HYK7</accession>
<protein>
    <recommendedName>
        <fullName evidence="1">LptD C-terminal domain-containing protein</fullName>
    </recommendedName>
</protein>
<dbReference type="PANTHER" id="PTHR30189">
    <property type="entry name" value="LPS-ASSEMBLY PROTEIN"/>
    <property type="match status" value="1"/>
</dbReference>